<organism evidence="1 2">
    <name type="scientific">candidate division WWE3 bacterium CG10_big_fil_rev_8_21_14_0_10_32_10</name>
    <dbReference type="NCBI Taxonomy" id="1975090"/>
    <lineage>
        <taxon>Bacteria</taxon>
        <taxon>Katanobacteria</taxon>
    </lineage>
</organism>
<evidence type="ECO:0000313" key="2">
    <source>
        <dbReference type="Proteomes" id="UP000230214"/>
    </source>
</evidence>
<reference evidence="1 2" key="1">
    <citation type="submission" date="2017-09" db="EMBL/GenBank/DDBJ databases">
        <title>Depth-based differentiation of microbial function through sediment-hosted aquifers and enrichment of novel symbionts in the deep terrestrial subsurface.</title>
        <authorList>
            <person name="Probst A.J."/>
            <person name="Ladd B."/>
            <person name="Jarett J.K."/>
            <person name="Geller-Mcgrath D.E."/>
            <person name="Sieber C.M."/>
            <person name="Emerson J.B."/>
            <person name="Anantharaman K."/>
            <person name="Thomas B.C."/>
            <person name="Malmstrom R."/>
            <person name="Stieglmeier M."/>
            <person name="Klingl A."/>
            <person name="Woyke T."/>
            <person name="Ryan C.M."/>
            <person name="Banfield J.F."/>
        </authorList>
    </citation>
    <scope>NUCLEOTIDE SEQUENCE [LARGE SCALE GENOMIC DNA]</scope>
    <source>
        <strain evidence="1">CG10_big_fil_rev_8_21_14_0_10_32_10</strain>
    </source>
</reference>
<comment type="caution">
    <text evidence="1">The sequence shown here is derived from an EMBL/GenBank/DDBJ whole genome shotgun (WGS) entry which is preliminary data.</text>
</comment>
<name>A0A2H0R9K8_UNCKA</name>
<dbReference type="Proteomes" id="UP000230214">
    <property type="component" value="Unassembled WGS sequence"/>
</dbReference>
<accession>A0A2H0R9K8</accession>
<protein>
    <submittedName>
        <fullName evidence="1">Toxin</fullName>
    </submittedName>
</protein>
<evidence type="ECO:0000313" key="1">
    <source>
        <dbReference type="EMBL" id="PIR43193.1"/>
    </source>
</evidence>
<sequence length="91" mass="11124">MDFDYNEEKNQLLVESRGIGFERVIDEIESNNLVANIRHFKSSRYKNQFLFLVRIDDYIYVVPYVKDEKRNVFFLKTVYPSRKFTKIYLKK</sequence>
<proteinExistence type="predicted"/>
<gene>
    <name evidence="1" type="ORF">COV24_04070</name>
</gene>
<dbReference type="EMBL" id="PCXU01000035">
    <property type="protein sequence ID" value="PIR43193.1"/>
    <property type="molecule type" value="Genomic_DNA"/>
</dbReference>
<dbReference type="AlphaFoldDB" id="A0A2H0R9K8"/>